<dbReference type="PANTHER" id="PTHR16223:SF53">
    <property type="entry name" value="TRANSCRIPTION FACTOR BHLH68-LIKE"/>
    <property type="match status" value="1"/>
</dbReference>
<evidence type="ECO:0000256" key="2">
    <source>
        <dbReference type="ARBA" id="ARBA00005510"/>
    </source>
</evidence>
<comment type="subunit">
    <text evidence="3">Homodimer.</text>
</comment>
<evidence type="ECO:0000256" key="3">
    <source>
        <dbReference type="ARBA" id="ARBA00011738"/>
    </source>
</evidence>
<dbReference type="GO" id="GO:0000981">
    <property type="term" value="F:DNA-binding transcription factor activity, RNA polymerase II-specific"/>
    <property type="evidence" value="ECO:0007669"/>
    <property type="project" value="TreeGrafter"/>
</dbReference>
<evidence type="ECO:0000259" key="9">
    <source>
        <dbReference type="PROSITE" id="PS50888"/>
    </source>
</evidence>
<feature type="domain" description="BHLH" evidence="9">
    <location>
        <begin position="231"/>
        <end position="280"/>
    </location>
</feature>
<sequence length="416" mass="45282">MNRGGAFQSPSVHHLLMGGSPVGGGGLWSLDNMRPITHPVLAPSSCSSSSSASSSISTTAANPSASSSSAVLPQYLQPPSSLQQVVLPMVPNWHDNQDQLPESWSQLLLGGLVEEDRSCSFTPFYPKKMENWQEQLMYPSVNARIVDMKQELSDKEYIFCQANEEIQAPRSSWNQILPNSSPRSCITTSFNSSMLDFSNSKADTRQYHQLDHSSQECNSTPTGSPYKKARIQASSAQSSFKVRKEKLGDRITALHQLVSPFGKTDTASVLLEAIGYIRFLQSQIEALSSPYLATGTAANMKMKQHQPPVAHGDQTSCIFPEDPGQLLNDSCMKRRGVSEQDCSDHETKKDLRSRGLCLVPVSFTLHVGSDNGADYWAPTFGGGFDKGGAGDMACFASKGGYNITSSHPDEKRFLVG</sequence>
<comment type="similarity">
    <text evidence="2">Belongs to the bHLH protein family.</text>
</comment>
<dbReference type="InterPro" id="IPR045239">
    <property type="entry name" value="bHLH95_bHLH"/>
</dbReference>
<evidence type="ECO:0000256" key="5">
    <source>
        <dbReference type="ARBA" id="ARBA00023125"/>
    </source>
</evidence>
<evidence type="ECO:0000256" key="6">
    <source>
        <dbReference type="ARBA" id="ARBA00023163"/>
    </source>
</evidence>
<proteinExistence type="evidence at transcript level"/>
<dbReference type="PANTHER" id="PTHR16223">
    <property type="entry name" value="TRANSCRIPTION FACTOR BHLH83-RELATED"/>
    <property type="match status" value="1"/>
</dbReference>
<dbReference type="CDD" id="cd11393">
    <property type="entry name" value="bHLH_AtbHLH_like"/>
    <property type="match status" value="1"/>
</dbReference>
<feature type="region of interest" description="Disordered" evidence="8">
    <location>
        <begin position="42"/>
        <end position="63"/>
    </location>
</feature>
<evidence type="ECO:0000256" key="4">
    <source>
        <dbReference type="ARBA" id="ARBA00023015"/>
    </source>
</evidence>
<keyword evidence="4" id="KW-0805">Transcription regulation</keyword>
<reference evidence="10" key="1">
    <citation type="submission" date="2019-12" db="EMBL/GenBank/DDBJ databases">
        <title>Identification of the bHLH gene family in Dracaena cambodiana reveals candidate genes involved in flavonoid biosynthesis.</title>
        <authorList>
            <person name="Zhu J."/>
            <person name="Peng S."/>
        </authorList>
    </citation>
    <scope>NUCLEOTIDE SEQUENCE</scope>
</reference>
<dbReference type="InterPro" id="IPR011598">
    <property type="entry name" value="bHLH_dom"/>
</dbReference>
<dbReference type="AlphaFoldDB" id="A0A7M3UQG6"/>
<dbReference type="EMBL" id="MN883616">
    <property type="protein sequence ID" value="QOJ43669.1"/>
    <property type="molecule type" value="mRNA"/>
</dbReference>
<dbReference type="FunFam" id="4.10.280.10:FF:000032">
    <property type="entry name" value="Transcription factor bHLH123 family"/>
    <property type="match status" value="1"/>
</dbReference>
<dbReference type="SUPFAM" id="SSF47459">
    <property type="entry name" value="HLH, helix-loop-helix DNA-binding domain"/>
    <property type="match status" value="1"/>
</dbReference>
<keyword evidence="7" id="KW-0539">Nucleus</keyword>
<keyword evidence="6" id="KW-0804">Transcription</keyword>
<accession>A0A7M3UQG6</accession>
<dbReference type="GO" id="GO:0005634">
    <property type="term" value="C:nucleus"/>
    <property type="evidence" value="ECO:0007669"/>
    <property type="project" value="UniProtKB-SubCell"/>
</dbReference>
<comment type="subcellular location">
    <subcellularLocation>
        <location evidence="1">Nucleus</location>
    </subcellularLocation>
</comment>
<name>A0A7M3UQG6_9ASPA</name>
<dbReference type="InterPro" id="IPR045843">
    <property type="entry name" value="IND-like"/>
</dbReference>
<dbReference type="GO" id="GO:0046983">
    <property type="term" value="F:protein dimerization activity"/>
    <property type="evidence" value="ECO:0007669"/>
    <property type="project" value="InterPro"/>
</dbReference>
<dbReference type="Gene3D" id="4.10.280.10">
    <property type="entry name" value="Helix-loop-helix DNA-binding domain"/>
    <property type="match status" value="1"/>
</dbReference>
<evidence type="ECO:0000313" key="10">
    <source>
        <dbReference type="EMBL" id="QOJ43669.1"/>
    </source>
</evidence>
<dbReference type="PROSITE" id="PS50888">
    <property type="entry name" value="BHLH"/>
    <property type="match status" value="1"/>
</dbReference>
<dbReference type="InterPro" id="IPR036638">
    <property type="entry name" value="HLH_DNA-bd_sf"/>
</dbReference>
<protein>
    <submittedName>
        <fullName evidence="10">BHLH transcription factor</fullName>
    </submittedName>
</protein>
<evidence type="ECO:0000256" key="8">
    <source>
        <dbReference type="SAM" id="MobiDB-lite"/>
    </source>
</evidence>
<dbReference type="GO" id="GO:0000978">
    <property type="term" value="F:RNA polymerase II cis-regulatory region sequence-specific DNA binding"/>
    <property type="evidence" value="ECO:0007669"/>
    <property type="project" value="TreeGrafter"/>
</dbReference>
<evidence type="ECO:0000256" key="1">
    <source>
        <dbReference type="ARBA" id="ARBA00004123"/>
    </source>
</evidence>
<keyword evidence="5" id="KW-0238">DNA-binding</keyword>
<organism evidence="10">
    <name type="scientific">Dracaena cambodiana</name>
    <dbReference type="NCBI Taxonomy" id="580341"/>
    <lineage>
        <taxon>Eukaryota</taxon>
        <taxon>Viridiplantae</taxon>
        <taxon>Streptophyta</taxon>
        <taxon>Embryophyta</taxon>
        <taxon>Tracheophyta</taxon>
        <taxon>Spermatophyta</taxon>
        <taxon>Magnoliopsida</taxon>
        <taxon>Liliopsida</taxon>
        <taxon>Asparagales</taxon>
        <taxon>Asparagaceae</taxon>
        <taxon>Nolinoideae</taxon>
        <taxon>Dracaena</taxon>
    </lineage>
</organism>
<evidence type="ECO:0000256" key="7">
    <source>
        <dbReference type="ARBA" id="ARBA00023242"/>
    </source>
</evidence>
<gene>
    <name evidence="10" type="primary">bHLH8</name>
</gene>